<organism evidence="1 2">
    <name type="scientific">Brenthis ino</name>
    <name type="common">lesser marbled fritillary</name>
    <dbReference type="NCBI Taxonomy" id="405034"/>
    <lineage>
        <taxon>Eukaryota</taxon>
        <taxon>Metazoa</taxon>
        <taxon>Ecdysozoa</taxon>
        <taxon>Arthropoda</taxon>
        <taxon>Hexapoda</taxon>
        <taxon>Insecta</taxon>
        <taxon>Pterygota</taxon>
        <taxon>Neoptera</taxon>
        <taxon>Endopterygota</taxon>
        <taxon>Lepidoptera</taxon>
        <taxon>Glossata</taxon>
        <taxon>Ditrysia</taxon>
        <taxon>Papilionoidea</taxon>
        <taxon>Nymphalidae</taxon>
        <taxon>Heliconiinae</taxon>
        <taxon>Argynnini</taxon>
        <taxon>Brenthis</taxon>
    </lineage>
</organism>
<proteinExistence type="predicted"/>
<reference evidence="1" key="1">
    <citation type="submission" date="2021-12" db="EMBL/GenBank/DDBJ databases">
        <authorList>
            <person name="Martin H S."/>
        </authorList>
    </citation>
    <scope>NUCLEOTIDE SEQUENCE</scope>
</reference>
<feature type="non-terminal residue" evidence="1">
    <location>
        <position position="66"/>
    </location>
</feature>
<keyword evidence="2" id="KW-1185">Reference proteome</keyword>
<dbReference type="Proteomes" id="UP000838878">
    <property type="component" value="Chromosome 10"/>
</dbReference>
<evidence type="ECO:0000313" key="1">
    <source>
        <dbReference type="EMBL" id="CAH0715370.1"/>
    </source>
</evidence>
<protein>
    <submittedName>
        <fullName evidence="1">Uncharacterized protein</fullName>
    </submittedName>
</protein>
<evidence type="ECO:0000313" key="2">
    <source>
        <dbReference type="Proteomes" id="UP000838878"/>
    </source>
</evidence>
<sequence>MSEIVTKSSEKEKLVIISENDGDSDVIKEEVKEEGDENKNSCHRENRLTSIIDQLRCQSKMKELIS</sequence>
<dbReference type="EMBL" id="OV170230">
    <property type="protein sequence ID" value="CAH0715370.1"/>
    <property type="molecule type" value="Genomic_DNA"/>
</dbReference>
<dbReference type="OrthoDB" id="7488050at2759"/>
<dbReference type="AlphaFoldDB" id="A0A8J9UVF9"/>
<gene>
    <name evidence="1" type="ORF">BINO364_LOCUS2300</name>
</gene>
<name>A0A8J9UVF9_9NEOP</name>
<accession>A0A8J9UVF9</accession>